<evidence type="ECO:0000259" key="22">
    <source>
        <dbReference type="PROSITE" id="PS50287"/>
    </source>
</evidence>
<evidence type="ECO:0000256" key="2">
    <source>
        <dbReference type="ARBA" id="ARBA00004167"/>
    </source>
</evidence>
<evidence type="ECO:0000256" key="11">
    <source>
        <dbReference type="ARBA" id="ARBA00022772"/>
    </source>
</evidence>
<dbReference type="GO" id="GO:0016020">
    <property type="term" value="C:membrane"/>
    <property type="evidence" value="ECO:0007669"/>
    <property type="project" value="UniProtKB-SubCell"/>
</dbReference>
<keyword evidence="9 21" id="KW-0732">Signal</keyword>
<evidence type="ECO:0000256" key="16">
    <source>
        <dbReference type="ARBA" id="ARBA00023157"/>
    </source>
</evidence>
<evidence type="ECO:0000256" key="20">
    <source>
        <dbReference type="PROSITE-ProRule" id="PRU00196"/>
    </source>
</evidence>
<dbReference type="InterPro" id="IPR036772">
    <property type="entry name" value="SRCR-like_dom_sf"/>
</dbReference>
<dbReference type="Proteomes" id="UP000095300">
    <property type="component" value="Unassembled WGS sequence"/>
</dbReference>
<dbReference type="GO" id="GO:0004720">
    <property type="term" value="F:protein-lysine 6-oxidase activity"/>
    <property type="evidence" value="ECO:0007669"/>
    <property type="project" value="UniProtKB-EC"/>
</dbReference>
<evidence type="ECO:0000256" key="21">
    <source>
        <dbReference type="SAM" id="SignalP"/>
    </source>
</evidence>
<accession>A0A1I8NT37</accession>
<comment type="catalytic activity">
    <reaction evidence="19">
        <text>L-lysyl-[protein] + O2 + H2O = (S)-2-amino-6-oxohexanoyl-[protein] + H2O2 + NH4(+)</text>
        <dbReference type="Rhea" id="RHEA:24544"/>
        <dbReference type="Rhea" id="RHEA-COMP:9752"/>
        <dbReference type="Rhea" id="RHEA-COMP:12448"/>
        <dbReference type="ChEBI" id="CHEBI:15377"/>
        <dbReference type="ChEBI" id="CHEBI:15379"/>
        <dbReference type="ChEBI" id="CHEBI:16240"/>
        <dbReference type="ChEBI" id="CHEBI:28938"/>
        <dbReference type="ChEBI" id="CHEBI:29969"/>
        <dbReference type="ChEBI" id="CHEBI:131803"/>
        <dbReference type="EC" id="1.4.3.13"/>
    </reaction>
</comment>
<gene>
    <name evidence="23" type="primary">106094729</name>
</gene>
<feature type="chain" id="PRO_5009325444" description="protein-lysine 6-oxidase" evidence="21">
    <location>
        <begin position="19"/>
        <end position="361"/>
    </location>
</feature>
<feature type="domain" description="SRCR" evidence="22">
    <location>
        <begin position="35"/>
        <end position="147"/>
    </location>
</feature>
<evidence type="ECO:0000256" key="3">
    <source>
        <dbReference type="ARBA" id="ARBA00004239"/>
    </source>
</evidence>
<dbReference type="InterPro" id="IPR001695">
    <property type="entry name" value="Lysyl_oxidase"/>
</dbReference>
<dbReference type="FunFam" id="3.10.250.10:FF:000016">
    <property type="entry name" value="Scavenger receptor cysteine-rich protein type 12"/>
    <property type="match status" value="1"/>
</dbReference>
<keyword evidence="8" id="KW-0479">Metal-binding</keyword>
<dbReference type="InterPro" id="IPR050912">
    <property type="entry name" value="LOX-like_protein"/>
</dbReference>
<dbReference type="PANTHER" id="PTHR45817:SF4">
    <property type="entry name" value="LYSYL OXIDASE-LIKE-RELATED"/>
    <property type="match status" value="1"/>
</dbReference>
<feature type="signal peptide" evidence="21">
    <location>
        <begin position="1"/>
        <end position="18"/>
    </location>
</feature>
<dbReference type="STRING" id="35570.A0A1I8NT37"/>
<evidence type="ECO:0000256" key="18">
    <source>
        <dbReference type="ARBA" id="ARBA00038869"/>
    </source>
</evidence>
<dbReference type="OrthoDB" id="547291at2759"/>
<dbReference type="SMART" id="SM00202">
    <property type="entry name" value="SR"/>
    <property type="match status" value="1"/>
</dbReference>
<keyword evidence="17" id="KW-0325">Glycoprotein</keyword>
<evidence type="ECO:0000256" key="10">
    <source>
        <dbReference type="ARBA" id="ARBA00022737"/>
    </source>
</evidence>
<keyword evidence="5" id="KW-0886">LTQ</keyword>
<proteinExistence type="inferred from homology"/>
<evidence type="ECO:0000256" key="8">
    <source>
        <dbReference type="ARBA" id="ARBA00022723"/>
    </source>
</evidence>
<dbReference type="Pfam" id="PF01186">
    <property type="entry name" value="Lysyl_oxidase"/>
    <property type="match status" value="1"/>
</dbReference>
<keyword evidence="24" id="KW-1185">Reference proteome</keyword>
<keyword evidence="15" id="KW-0472">Membrane</keyword>
<dbReference type="GO" id="GO:0005507">
    <property type="term" value="F:copper ion binding"/>
    <property type="evidence" value="ECO:0007669"/>
    <property type="project" value="InterPro"/>
</dbReference>
<evidence type="ECO:0000256" key="12">
    <source>
        <dbReference type="ARBA" id="ARBA00022989"/>
    </source>
</evidence>
<dbReference type="EC" id="1.4.3.13" evidence="18"/>
<keyword evidence="7" id="KW-0812">Transmembrane</keyword>
<dbReference type="PANTHER" id="PTHR45817">
    <property type="entry name" value="LYSYL OXIDASE-LIKE-RELATED"/>
    <property type="match status" value="1"/>
</dbReference>
<evidence type="ECO:0000313" key="23">
    <source>
        <dbReference type="EnsemblMetazoa" id="SCAU001773-PA"/>
    </source>
</evidence>
<dbReference type="SUPFAM" id="SSF56487">
    <property type="entry name" value="SRCR-like"/>
    <property type="match status" value="1"/>
</dbReference>
<dbReference type="InterPro" id="IPR019828">
    <property type="entry name" value="Lysyl_oxidase_CS"/>
</dbReference>
<keyword evidence="10" id="KW-0677">Repeat</keyword>
<keyword evidence="11" id="KW-0801">TPQ</keyword>
<evidence type="ECO:0000256" key="14">
    <source>
        <dbReference type="ARBA" id="ARBA00023008"/>
    </source>
</evidence>
<evidence type="ECO:0000256" key="1">
    <source>
        <dbReference type="ARBA" id="ARBA00001935"/>
    </source>
</evidence>
<keyword evidence="16 20" id="KW-1015">Disulfide bond</keyword>
<protein>
    <recommendedName>
        <fullName evidence="18">protein-lysine 6-oxidase</fullName>
        <ecNumber evidence="18">1.4.3.13</ecNumber>
    </recommendedName>
</protein>
<evidence type="ECO:0000256" key="6">
    <source>
        <dbReference type="ARBA" id="ARBA00022525"/>
    </source>
</evidence>
<evidence type="ECO:0000256" key="4">
    <source>
        <dbReference type="ARBA" id="ARBA00007492"/>
    </source>
</evidence>
<evidence type="ECO:0000256" key="15">
    <source>
        <dbReference type="ARBA" id="ARBA00023136"/>
    </source>
</evidence>
<dbReference type="VEuPathDB" id="VectorBase:SCAU001773"/>
<keyword evidence="14" id="KW-0186">Copper</keyword>
<keyword evidence="13" id="KW-0560">Oxidoreductase</keyword>
<evidence type="ECO:0000256" key="19">
    <source>
        <dbReference type="ARBA" id="ARBA00047861"/>
    </source>
</evidence>
<comment type="similarity">
    <text evidence="4">Belongs to the lysyl oxidase family.</text>
</comment>
<evidence type="ECO:0000256" key="17">
    <source>
        <dbReference type="ARBA" id="ARBA00023180"/>
    </source>
</evidence>
<feature type="disulfide bond" evidence="20">
    <location>
        <begin position="114"/>
        <end position="124"/>
    </location>
</feature>
<keyword evidence="12" id="KW-1133">Transmembrane helix</keyword>
<dbReference type="PROSITE" id="PS50287">
    <property type="entry name" value="SRCR_2"/>
    <property type="match status" value="1"/>
</dbReference>
<comment type="subcellular location">
    <subcellularLocation>
        <location evidence="2">Membrane</location>
        <topology evidence="2">Single-pass membrane protein</topology>
    </subcellularLocation>
    <subcellularLocation>
        <location evidence="3">Secreted</location>
        <location evidence="3">Extracellular space</location>
    </subcellularLocation>
</comment>
<evidence type="ECO:0000313" key="24">
    <source>
        <dbReference type="Proteomes" id="UP000095300"/>
    </source>
</evidence>
<comment type="cofactor">
    <cofactor evidence="1">
        <name>Cu cation</name>
        <dbReference type="ChEBI" id="CHEBI:23378"/>
    </cofactor>
</comment>
<name>A0A1I8NT37_STOCA</name>
<evidence type="ECO:0000256" key="7">
    <source>
        <dbReference type="ARBA" id="ARBA00022692"/>
    </source>
</evidence>
<dbReference type="PRINTS" id="PR00074">
    <property type="entry name" value="LYSYLOXIDASE"/>
</dbReference>
<dbReference type="Gene3D" id="3.10.250.10">
    <property type="entry name" value="SRCR-like domain"/>
    <property type="match status" value="1"/>
</dbReference>
<reference evidence="23" key="1">
    <citation type="submission" date="2020-05" db="UniProtKB">
        <authorList>
            <consortium name="EnsemblMetazoa"/>
        </authorList>
    </citation>
    <scope>IDENTIFICATION</scope>
    <source>
        <strain evidence="23">USDA</strain>
    </source>
</reference>
<evidence type="ECO:0000256" key="9">
    <source>
        <dbReference type="ARBA" id="ARBA00022729"/>
    </source>
</evidence>
<keyword evidence="6" id="KW-0964">Secreted</keyword>
<organism evidence="23 24">
    <name type="scientific">Stomoxys calcitrans</name>
    <name type="common">Stable fly</name>
    <name type="synonym">Conops calcitrans</name>
    <dbReference type="NCBI Taxonomy" id="35570"/>
    <lineage>
        <taxon>Eukaryota</taxon>
        <taxon>Metazoa</taxon>
        <taxon>Ecdysozoa</taxon>
        <taxon>Arthropoda</taxon>
        <taxon>Hexapoda</taxon>
        <taxon>Insecta</taxon>
        <taxon>Pterygota</taxon>
        <taxon>Neoptera</taxon>
        <taxon>Endopterygota</taxon>
        <taxon>Diptera</taxon>
        <taxon>Brachycera</taxon>
        <taxon>Muscomorpha</taxon>
        <taxon>Muscoidea</taxon>
        <taxon>Muscidae</taxon>
        <taxon>Stomoxys</taxon>
    </lineage>
</organism>
<dbReference type="AlphaFoldDB" id="A0A1I8NT37"/>
<evidence type="ECO:0000256" key="13">
    <source>
        <dbReference type="ARBA" id="ARBA00023002"/>
    </source>
</evidence>
<dbReference type="PRINTS" id="PR00258">
    <property type="entry name" value="SPERACTRCPTR"/>
</dbReference>
<dbReference type="PROSITE" id="PS00926">
    <property type="entry name" value="LYSYL_OXIDASE"/>
    <property type="match status" value="1"/>
</dbReference>
<dbReference type="Pfam" id="PF00530">
    <property type="entry name" value="SRCR"/>
    <property type="match status" value="1"/>
</dbReference>
<dbReference type="EnsemblMetazoa" id="SCAU001773-RA">
    <property type="protein sequence ID" value="SCAU001773-PA"/>
    <property type="gene ID" value="SCAU001773"/>
</dbReference>
<dbReference type="GO" id="GO:0005615">
    <property type="term" value="C:extracellular space"/>
    <property type="evidence" value="ECO:0007669"/>
    <property type="project" value="TreeGrafter"/>
</dbReference>
<sequence>MLVLYVVLIFNVFLQINADMKQPLTVSTNFQNMLVRLSNVGPNQTPVPNTSEGRVEISTDFGRTWGTICATHWSFREANVVCRQLNLGFASSTNQTTQYGNSSVHPWGIVGTLCRGNEKLLRDCVREATYPGACNANNKNVAIVKCVDKVPDLKLIGEEIQRSLFLDSRPLFSLKCALEEKCLSKDAYELARTQPSSKRKLLRFNTKAENVGRADFSPYANYNQWQWHQCHLHYHSMEEFASFDIFDMRYRKVAEGHKASFCLMDISCKAGITPKHTCGNRQQGISAGCADVYSAYLDCQWVDVTNLPINRTYILRVAINPNYSIGEESYENNSVECLLDYTGERNSTRVRNCNAVALWYS</sequence>
<evidence type="ECO:0000256" key="5">
    <source>
        <dbReference type="ARBA" id="ARBA00022477"/>
    </source>
</evidence>
<dbReference type="InterPro" id="IPR001190">
    <property type="entry name" value="SRCR"/>
</dbReference>
<comment type="caution">
    <text evidence="20">Lacks conserved residue(s) required for the propagation of feature annotation.</text>
</comment>